<keyword evidence="4 5" id="KW-0472">Membrane</keyword>
<comment type="subcellular location">
    <subcellularLocation>
        <location evidence="1">Membrane</location>
        <topology evidence="1">Multi-pass membrane protein</topology>
    </subcellularLocation>
</comment>
<feature type="transmembrane region" description="Helical" evidence="5">
    <location>
        <begin position="254"/>
        <end position="272"/>
    </location>
</feature>
<organism evidence="7">
    <name type="scientific">Medioppia subpectinata</name>
    <dbReference type="NCBI Taxonomy" id="1979941"/>
    <lineage>
        <taxon>Eukaryota</taxon>
        <taxon>Metazoa</taxon>
        <taxon>Ecdysozoa</taxon>
        <taxon>Arthropoda</taxon>
        <taxon>Chelicerata</taxon>
        <taxon>Arachnida</taxon>
        <taxon>Acari</taxon>
        <taxon>Acariformes</taxon>
        <taxon>Sarcoptiformes</taxon>
        <taxon>Oribatida</taxon>
        <taxon>Brachypylina</taxon>
        <taxon>Oppioidea</taxon>
        <taxon>Oppiidae</taxon>
        <taxon>Medioppia</taxon>
    </lineage>
</organism>
<evidence type="ECO:0000256" key="5">
    <source>
        <dbReference type="SAM" id="Phobius"/>
    </source>
</evidence>
<accession>A0A7R9KXL5</accession>
<dbReference type="PANTHER" id="PTHR22911">
    <property type="entry name" value="ACYL-MALONYL CONDENSING ENZYME-RELATED"/>
    <property type="match status" value="1"/>
</dbReference>
<dbReference type="InterPro" id="IPR037185">
    <property type="entry name" value="EmrE-like"/>
</dbReference>
<evidence type="ECO:0000256" key="2">
    <source>
        <dbReference type="ARBA" id="ARBA00022692"/>
    </source>
</evidence>
<dbReference type="SUPFAM" id="SSF103481">
    <property type="entry name" value="Multidrug resistance efflux transporter EmrE"/>
    <property type="match status" value="2"/>
</dbReference>
<feature type="domain" description="EamA" evidence="6">
    <location>
        <begin position="163"/>
        <end position="294"/>
    </location>
</feature>
<feature type="transmembrane region" description="Helical" evidence="5">
    <location>
        <begin position="12"/>
        <end position="33"/>
    </location>
</feature>
<feature type="transmembrane region" description="Helical" evidence="5">
    <location>
        <begin position="129"/>
        <end position="149"/>
    </location>
</feature>
<evidence type="ECO:0000256" key="1">
    <source>
        <dbReference type="ARBA" id="ARBA00004141"/>
    </source>
</evidence>
<name>A0A7R9KXL5_9ACAR</name>
<dbReference type="Pfam" id="PF00892">
    <property type="entry name" value="EamA"/>
    <property type="match status" value="2"/>
</dbReference>
<proteinExistence type="predicted"/>
<feature type="domain" description="EamA" evidence="6">
    <location>
        <begin position="15"/>
        <end position="144"/>
    </location>
</feature>
<feature type="transmembrane region" description="Helical" evidence="5">
    <location>
        <begin position="278"/>
        <end position="297"/>
    </location>
</feature>
<gene>
    <name evidence="7" type="ORF">OSB1V03_LOCUS11695</name>
</gene>
<dbReference type="PANTHER" id="PTHR22911:SF6">
    <property type="entry name" value="SOLUTE CARRIER FAMILY 35 MEMBER G1"/>
    <property type="match status" value="1"/>
</dbReference>
<evidence type="ECO:0000313" key="7">
    <source>
        <dbReference type="EMBL" id="CAD7631286.1"/>
    </source>
</evidence>
<evidence type="ECO:0000259" key="6">
    <source>
        <dbReference type="Pfam" id="PF00892"/>
    </source>
</evidence>
<feature type="transmembrane region" description="Helical" evidence="5">
    <location>
        <begin position="224"/>
        <end position="245"/>
    </location>
</feature>
<keyword evidence="2 5" id="KW-0812">Transmembrane</keyword>
<feature type="transmembrane region" description="Helical" evidence="5">
    <location>
        <begin position="161"/>
        <end position="181"/>
    </location>
</feature>
<dbReference type="Proteomes" id="UP000759131">
    <property type="component" value="Unassembled WGS sequence"/>
</dbReference>
<dbReference type="OrthoDB" id="306876at2759"/>
<evidence type="ECO:0000313" key="8">
    <source>
        <dbReference type="Proteomes" id="UP000759131"/>
    </source>
</evidence>
<feature type="transmembrane region" description="Helical" evidence="5">
    <location>
        <begin position="45"/>
        <end position="65"/>
    </location>
</feature>
<feature type="transmembrane region" description="Helical" evidence="5">
    <location>
        <begin position="193"/>
        <end position="212"/>
    </location>
</feature>
<feature type="transmembrane region" description="Helical" evidence="5">
    <location>
        <begin position="77"/>
        <end position="98"/>
    </location>
</feature>
<evidence type="ECO:0000256" key="4">
    <source>
        <dbReference type="ARBA" id="ARBA00023136"/>
    </source>
</evidence>
<feature type="transmembrane region" description="Helical" evidence="5">
    <location>
        <begin position="104"/>
        <end position="122"/>
    </location>
</feature>
<keyword evidence="3 5" id="KW-1133">Transmembrane helix</keyword>
<dbReference type="EMBL" id="CAJPIZ010009241">
    <property type="protein sequence ID" value="CAG2111716.1"/>
    <property type="molecule type" value="Genomic_DNA"/>
</dbReference>
<dbReference type="Gene3D" id="1.10.3730.20">
    <property type="match status" value="1"/>
</dbReference>
<evidence type="ECO:0000256" key="3">
    <source>
        <dbReference type="ARBA" id="ARBA00022989"/>
    </source>
</evidence>
<dbReference type="AlphaFoldDB" id="A0A7R9KXL5"/>
<keyword evidence="8" id="KW-1185">Reference proteome</keyword>
<dbReference type="InterPro" id="IPR000620">
    <property type="entry name" value="EamA_dom"/>
</dbReference>
<dbReference type="GO" id="GO:0016020">
    <property type="term" value="C:membrane"/>
    <property type="evidence" value="ECO:0007669"/>
    <property type="project" value="UniProtKB-SubCell"/>
</dbReference>
<dbReference type="EMBL" id="OC863816">
    <property type="protein sequence ID" value="CAD7631286.1"/>
    <property type="molecule type" value="Genomic_DNA"/>
</dbReference>
<protein>
    <recommendedName>
        <fullName evidence="6">EamA domain-containing protein</fullName>
    </recommendedName>
</protein>
<reference evidence="7" key="1">
    <citation type="submission" date="2020-11" db="EMBL/GenBank/DDBJ databases">
        <authorList>
            <person name="Tran Van P."/>
        </authorList>
    </citation>
    <scope>NUCLEOTIDE SEQUENCE</scope>
</reference>
<sequence>MSRKKFDIRRVPGVGIICAVISVIFWSTAGLCIKLSTDVHALEVLTISAIIQTVIYFLVMVYQKVNYLGECTERIPLFLRCTLGTVSMACLYTSYRLIPLSDATTIRFTAPVFVAAFAYLLLREPFGRMEILCACITITGCVLVGRPTFLWGSGTGLTTDTILGLALALSAAITIAISMTVMRKLQKTPAPVVIFWFSLETVCLGLVSLWVLDEYKWPSTGNVWLIIAMTGLCGASDQLFITLALKLENAGPVAVVRALSVVISFIFSVTILNEKILVTSFIGGALIFASIIVMGVYKWRTDYKSDEKAPVGDECCPENNNKTYTIGGLSVVQVLPSVQSYSIYPSYMARAVDLSAPHIFSYLDVQHVKAPEARQPV</sequence>